<dbReference type="InterPro" id="IPR036431">
    <property type="entry name" value="ARID_dom_sf"/>
</dbReference>
<dbReference type="InterPro" id="IPR054722">
    <property type="entry name" value="PolX-like_BBD"/>
</dbReference>
<dbReference type="Pfam" id="PF22936">
    <property type="entry name" value="Pol_BBD"/>
    <property type="match status" value="1"/>
</dbReference>
<dbReference type="Pfam" id="PF01388">
    <property type="entry name" value="ARID"/>
    <property type="match status" value="1"/>
</dbReference>
<feature type="compositionally biased region" description="Polar residues" evidence="1">
    <location>
        <begin position="458"/>
        <end position="471"/>
    </location>
</feature>
<protein>
    <submittedName>
        <fullName evidence="3">Transcription factor interactor and regulator CCHC(Zn) family</fullName>
    </submittedName>
</protein>
<reference evidence="3" key="2">
    <citation type="submission" date="2020-06" db="EMBL/GenBank/DDBJ databases">
        <title>Helianthus annuus Genome sequencing and assembly Release 2.</title>
        <authorList>
            <person name="Gouzy J."/>
            <person name="Langlade N."/>
            <person name="Munos S."/>
        </authorList>
    </citation>
    <scope>NUCLEOTIDE SEQUENCE</scope>
    <source>
        <tissue evidence="3">Leaves</tissue>
    </source>
</reference>
<dbReference type="InterPro" id="IPR001606">
    <property type="entry name" value="ARID_dom"/>
</dbReference>
<evidence type="ECO:0000313" key="3">
    <source>
        <dbReference type="EMBL" id="KAF5772778.1"/>
    </source>
</evidence>
<comment type="caution">
    <text evidence="3">The sequence shown here is derived from an EMBL/GenBank/DDBJ whole genome shotgun (WGS) entry which is preliminary data.</text>
</comment>
<gene>
    <name evidence="3" type="ORF">HanXRQr2_Chr13g0581211</name>
</gene>
<feature type="region of interest" description="Disordered" evidence="1">
    <location>
        <begin position="454"/>
        <end position="481"/>
    </location>
</feature>
<dbReference type="SUPFAM" id="SSF46774">
    <property type="entry name" value="ARID-like"/>
    <property type="match status" value="1"/>
</dbReference>
<reference evidence="3" key="1">
    <citation type="journal article" date="2017" name="Nature">
        <title>The sunflower genome provides insights into oil metabolism, flowering and Asterid evolution.</title>
        <authorList>
            <person name="Badouin H."/>
            <person name="Gouzy J."/>
            <person name="Grassa C.J."/>
            <person name="Murat F."/>
            <person name="Staton S.E."/>
            <person name="Cottret L."/>
            <person name="Lelandais-Briere C."/>
            <person name="Owens G.L."/>
            <person name="Carrere S."/>
            <person name="Mayjonade B."/>
            <person name="Legrand L."/>
            <person name="Gill N."/>
            <person name="Kane N.C."/>
            <person name="Bowers J.E."/>
            <person name="Hubner S."/>
            <person name="Bellec A."/>
            <person name="Berard A."/>
            <person name="Berges H."/>
            <person name="Blanchet N."/>
            <person name="Boniface M.C."/>
            <person name="Brunel D."/>
            <person name="Catrice O."/>
            <person name="Chaidir N."/>
            <person name="Claudel C."/>
            <person name="Donnadieu C."/>
            <person name="Faraut T."/>
            <person name="Fievet G."/>
            <person name="Helmstetter N."/>
            <person name="King M."/>
            <person name="Knapp S.J."/>
            <person name="Lai Z."/>
            <person name="Le Paslier M.C."/>
            <person name="Lippi Y."/>
            <person name="Lorenzon L."/>
            <person name="Mandel J.R."/>
            <person name="Marage G."/>
            <person name="Marchand G."/>
            <person name="Marquand E."/>
            <person name="Bret-Mestries E."/>
            <person name="Morien E."/>
            <person name="Nambeesan S."/>
            <person name="Nguyen T."/>
            <person name="Pegot-Espagnet P."/>
            <person name="Pouilly N."/>
            <person name="Raftis F."/>
            <person name="Sallet E."/>
            <person name="Schiex T."/>
            <person name="Thomas J."/>
            <person name="Vandecasteele C."/>
            <person name="Vares D."/>
            <person name="Vear F."/>
            <person name="Vautrin S."/>
            <person name="Crespi M."/>
            <person name="Mangin B."/>
            <person name="Burke J.M."/>
            <person name="Salse J."/>
            <person name="Munos S."/>
            <person name="Vincourt P."/>
            <person name="Rieseberg L.H."/>
            <person name="Langlade N.B."/>
        </authorList>
    </citation>
    <scope>NUCLEOTIDE SEQUENCE</scope>
    <source>
        <tissue evidence="3">Leaves</tissue>
    </source>
</reference>
<dbReference type="CDD" id="cd16100">
    <property type="entry name" value="ARID"/>
    <property type="match status" value="1"/>
</dbReference>
<name>A0A9K3EGQ7_HELAN</name>
<dbReference type="Gramene" id="mRNA:HanXRQr2_Chr13g0581211">
    <property type="protein sequence ID" value="CDS:HanXRQr2_Chr13g0581211.1"/>
    <property type="gene ID" value="HanXRQr2_Chr13g0581211"/>
</dbReference>
<dbReference type="Proteomes" id="UP000215914">
    <property type="component" value="Unassembled WGS sequence"/>
</dbReference>
<sequence>MVTKTDYPAIIFVHSFAYHHSHSIVHSYSCSYRCFNITSILISDMSDPCLSAAKSNEFQQSGIRATFRNPAEIRISSTTLPCQHCYDEQHEGAKNKRRVKLCFYCHRPGHQIYSCKSKEHDEATQLINQAVNVGIQTHRMDAGDRSEMIVTGTEGGQWDDIWYVNNSFSHHYAGNINVFKRIKHLVGVDTKTGENDFLFIRGIGCVEVKSNNEKLKIQSVFYTPELDRNVLSMKQLSLQGFTVKKNGDTCRIYPMFSTPVVNTINEMSGLSKEEELGKREIQKIQNLNDVNEKYKNDYLNSYFETLNVSNEDEFDWSRMIIRELEFKEFSDCKALLDMIDDRDFVFKYKHDLEMKFEIMVSWFLKEKLGITSRSIPPVLDDGRRIDLLSLYVMVEKDGGYQEVTVDNLWPAIAKDPGFEYQDGDFVRVIYAMYLDVLVYYYKFKSVQQKVQDKEMVEQQENPTAGNEQVRNCKSADDPMLE</sequence>
<accession>A0A9K3EGQ7</accession>
<evidence type="ECO:0000256" key="1">
    <source>
        <dbReference type="SAM" id="MobiDB-lite"/>
    </source>
</evidence>
<proteinExistence type="predicted"/>
<dbReference type="PANTHER" id="PTHR46410">
    <property type="entry name" value="AT-RICH INTERACTIVE DOMAIN-CONTAINING PROTEIN 2"/>
    <property type="match status" value="1"/>
</dbReference>
<dbReference type="EMBL" id="MNCJ02000328">
    <property type="protein sequence ID" value="KAF5772778.1"/>
    <property type="molecule type" value="Genomic_DNA"/>
</dbReference>
<organism evidence="3 4">
    <name type="scientific">Helianthus annuus</name>
    <name type="common">Common sunflower</name>
    <dbReference type="NCBI Taxonomy" id="4232"/>
    <lineage>
        <taxon>Eukaryota</taxon>
        <taxon>Viridiplantae</taxon>
        <taxon>Streptophyta</taxon>
        <taxon>Embryophyta</taxon>
        <taxon>Tracheophyta</taxon>
        <taxon>Spermatophyta</taxon>
        <taxon>Magnoliopsida</taxon>
        <taxon>eudicotyledons</taxon>
        <taxon>Gunneridae</taxon>
        <taxon>Pentapetalae</taxon>
        <taxon>asterids</taxon>
        <taxon>campanulids</taxon>
        <taxon>Asterales</taxon>
        <taxon>Asteraceae</taxon>
        <taxon>Asteroideae</taxon>
        <taxon>Heliantheae alliance</taxon>
        <taxon>Heliantheae</taxon>
        <taxon>Helianthus</taxon>
    </lineage>
</organism>
<dbReference type="AlphaFoldDB" id="A0A9K3EGQ7"/>
<evidence type="ECO:0000313" key="4">
    <source>
        <dbReference type="Proteomes" id="UP000215914"/>
    </source>
</evidence>
<keyword evidence="4" id="KW-1185">Reference proteome</keyword>
<dbReference type="PROSITE" id="PS51011">
    <property type="entry name" value="ARID"/>
    <property type="match status" value="1"/>
</dbReference>
<evidence type="ECO:0000259" key="2">
    <source>
        <dbReference type="PROSITE" id="PS51011"/>
    </source>
</evidence>
<dbReference type="Gene3D" id="1.10.150.60">
    <property type="entry name" value="ARID DNA-binding domain"/>
    <property type="match status" value="1"/>
</dbReference>
<dbReference type="GO" id="GO:0003677">
    <property type="term" value="F:DNA binding"/>
    <property type="evidence" value="ECO:0007669"/>
    <property type="project" value="InterPro"/>
</dbReference>
<dbReference type="PANTHER" id="PTHR46410:SF26">
    <property type="entry name" value="BULB-TYPE LECTIN DOMAIN-CONTAINING PROTEIN-RELATED"/>
    <property type="match status" value="1"/>
</dbReference>
<feature type="domain" description="ARID" evidence="2">
    <location>
        <begin position="350"/>
        <end position="445"/>
    </location>
</feature>
<dbReference type="SMART" id="SM00501">
    <property type="entry name" value="BRIGHT"/>
    <property type="match status" value="1"/>
</dbReference>